<keyword evidence="2" id="KW-1185">Reference proteome</keyword>
<sequence length="82" mass="9505">MSYRLTTYEAIQDNLSAATITVMLCRANLEQVDLSEQDKADMLWRIECQISELEGMRTELARLAGCRKNLSTKRKFHLRPVE</sequence>
<organism evidence="1 2">
    <name type="scientific">Paracoccus lichenicola</name>
    <dbReference type="NCBI Taxonomy" id="2665644"/>
    <lineage>
        <taxon>Bacteria</taxon>
        <taxon>Pseudomonadati</taxon>
        <taxon>Pseudomonadota</taxon>
        <taxon>Alphaproteobacteria</taxon>
        <taxon>Rhodobacterales</taxon>
        <taxon>Paracoccaceae</taxon>
        <taxon>Paracoccus</taxon>
    </lineage>
</organism>
<evidence type="ECO:0000313" key="1">
    <source>
        <dbReference type="EMBL" id="MTE01131.1"/>
    </source>
</evidence>
<name>A0A6L6HS30_9RHOB</name>
<proteinExistence type="predicted"/>
<comment type="caution">
    <text evidence="1">The sequence shown here is derived from an EMBL/GenBank/DDBJ whole genome shotgun (WGS) entry which is preliminary data.</text>
</comment>
<reference evidence="1 2" key="1">
    <citation type="submission" date="2019-11" db="EMBL/GenBank/DDBJ databases">
        <authorList>
            <person name="Lang L."/>
        </authorList>
    </citation>
    <scope>NUCLEOTIDE SEQUENCE [LARGE SCALE GENOMIC DNA]</scope>
    <source>
        <strain evidence="1 2">YIM 132242</strain>
    </source>
</reference>
<dbReference type="AlphaFoldDB" id="A0A6L6HS30"/>
<gene>
    <name evidence="1" type="ORF">GIY56_12615</name>
</gene>
<dbReference type="EMBL" id="WMBT01000007">
    <property type="protein sequence ID" value="MTE01131.1"/>
    <property type="molecule type" value="Genomic_DNA"/>
</dbReference>
<dbReference type="Proteomes" id="UP000481417">
    <property type="component" value="Unassembled WGS sequence"/>
</dbReference>
<evidence type="ECO:0000313" key="2">
    <source>
        <dbReference type="Proteomes" id="UP000481417"/>
    </source>
</evidence>
<protein>
    <submittedName>
        <fullName evidence="1">Uncharacterized protein</fullName>
    </submittedName>
</protein>
<accession>A0A6L6HS30</accession>
<dbReference type="RefSeq" id="WP_154765195.1">
    <property type="nucleotide sequence ID" value="NZ_WMBT01000007.1"/>
</dbReference>